<feature type="transmembrane region" description="Helical" evidence="11">
    <location>
        <begin position="334"/>
        <end position="355"/>
    </location>
</feature>
<dbReference type="GO" id="GO:0015095">
    <property type="term" value="F:magnesium ion transmembrane transporter activity"/>
    <property type="evidence" value="ECO:0007669"/>
    <property type="project" value="TreeGrafter"/>
</dbReference>
<dbReference type="Proteomes" id="UP000585474">
    <property type="component" value="Unassembled WGS sequence"/>
</dbReference>
<comment type="subcellular location">
    <subcellularLocation>
        <location evidence="1">Membrane</location>
        <topology evidence="1">Multi-pass membrane protein</topology>
    </subcellularLocation>
</comment>
<evidence type="ECO:0000313" key="12">
    <source>
        <dbReference type="EMBL" id="GFZ20369.1"/>
    </source>
</evidence>
<dbReference type="PANTHER" id="PTHR13890:SF0">
    <property type="entry name" value="MAGNESIUM TRANSPORTER MRS2 HOMOLOG, MITOCHONDRIAL"/>
    <property type="match status" value="1"/>
</dbReference>
<gene>
    <name evidence="12" type="ORF">Acr_28g0010740</name>
</gene>
<dbReference type="EMBL" id="BJWL01000028">
    <property type="protein sequence ID" value="GFZ20369.1"/>
    <property type="molecule type" value="Genomic_DNA"/>
</dbReference>
<dbReference type="GO" id="GO:0009941">
    <property type="term" value="C:chloroplast envelope"/>
    <property type="evidence" value="ECO:0007669"/>
    <property type="project" value="TreeGrafter"/>
</dbReference>
<sequence>MAVSTSLSLSTPNLLQLPLHSSSPSLHRFLFTGDVPFRPSSLPQISWRRRRVSVFPISVKLSSPRVKCTCLARSTEESQWSESETLASDDEDEDARDDDVKIEPRNRDNNLVQQNYSPRITTGSSSDLLSLGIREPVYEVREHAILLNLGSLRAIAMQESVFIFNYNRKGGKAFIDALLPRLNPKNMNGGPSMPFELEVQALLEVLPNRLTADILEQLRINKQTLVELDSKAGALKQMLLDLLEDPHEIRKICIMGRNCILKKGNNDMECSVPLEKQIAEEEEEEIEMLLENYLQRCESCHGQAERLLDSSKEMEDSIAVHLSSRRLELSRVELLLQVGTLCIAVGALVAGQWFVTCINHSVSVMHKINVT</sequence>
<keyword evidence="4 11" id="KW-0812">Transmembrane</keyword>
<keyword evidence="8" id="KW-0406">Ion transport</keyword>
<dbReference type="Gene3D" id="1.20.58.340">
    <property type="entry name" value="Magnesium transport protein CorA, transmembrane region"/>
    <property type="match status" value="1"/>
</dbReference>
<evidence type="ECO:0000256" key="2">
    <source>
        <dbReference type="ARBA" id="ARBA00007535"/>
    </source>
</evidence>
<accession>A0A7J0HBB3</accession>
<feature type="compositionally biased region" description="Basic and acidic residues" evidence="10">
    <location>
        <begin position="98"/>
        <end position="108"/>
    </location>
</feature>
<reference evidence="12 13" key="1">
    <citation type="submission" date="2019-07" db="EMBL/GenBank/DDBJ databases">
        <title>De Novo Assembly of kiwifruit Actinidia rufa.</title>
        <authorList>
            <person name="Sugita-Konishi S."/>
            <person name="Sato K."/>
            <person name="Mori E."/>
            <person name="Abe Y."/>
            <person name="Kisaki G."/>
            <person name="Hamano K."/>
            <person name="Suezawa K."/>
            <person name="Otani M."/>
            <person name="Fukuda T."/>
            <person name="Manabe T."/>
            <person name="Gomi K."/>
            <person name="Tabuchi M."/>
            <person name="Akimitsu K."/>
            <person name="Kataoka I."/>
        </authorList>
    </citation>
    <scope>NUCLEOTIDE SEQUENCE [LARGE SCALE GENOMIC DNA]</scope>
    <source>
        <strain evidence="13">cv. Fuchu</strain>
    </source>
</reference>
<evidence type="ECO:0000256" key="1">
    <source>
        <dbReference type="ARBA" id="ARBA00004141"/>
    </source>
</evidence>
<proteinExistence type="inferred from homology"/>
<evidence type="ECO:0000256" key="8">
    <source>
        <dbReference type="ARBA" id="ARBA00023065"/>
    </source>
</evidence>
<dbReference type="OrthoDB" id="10251508at2759"/>
<dbReference type="AlphaFoldDB" id="A0A7J0HBB3"/>
<name>A0A7J0HBB3_9ERIC</name>
<organism evidence="12 13">
    <name type="scientific">Actinidia rufa</name>
    <dbReference type="NCBI Taxonomy" id="165716"/>
    <lineage>
        <taxon>Eukaryota</taxon>
        <taxon>Viridiplantae</taxon>
        <taxon>Streptophyta</taxon>
        <taxon>Embryophyta</taxon>
        <taxon>Tracheophyta</taxon>
        <taxon>Spermatophyta</taxon>
        <taxon>Magnoliopsida</taxon>
        <taxon>eudicotyledons</taxon>
        <taxon>Gunneridae</taxon>
        <taxon>Pentapetalae</taxon>
        <taxon>asterids</taxon>
        <taxon>Ericales</taxon>
        <taxon>Actinidiaceae</taxon>
        <taxon>Actinidia</taxon>
    </lineage>
</organism>
<keyword evidence="5" id="KW-0460">Magnesium</keyword>
<dbReference type="PANTHER" id="PTHR13890">
    <property type="entry name" value="RNA SPLICING PROTEIN MRS2, MITOCHONDRIAL"/>
    <property type="match status" value="1"/>
</dbReference>
<evidence type="ECO:0000256" key="5">
    <source>
        <dbReference type="ARBA" id="ARBA00022842"/>
    </source>
</evidence>
<keyword evidence="13" id="KW-1185">Reference proteome</keyword>
<evidence type="ECO:0000313" key="13">
    <source>
        <dbReference type="Proteomes" id="UP000585474"/>
    </source>
</evidence>
<evidence type="ECO:0000256" key="7">
    <source>
        <dbReference type="ARBA" id="ARBA00022989"/>
    </source>
</evidence>
<feature type="compositionally biased region" description="Acidic residues" evidence="10">
    <location>
        <begin position="87"/>
        <end position="97"/>
    </location>
</feature>
<evidence type="ECO:0000256" key="4">
    <source>
        <dbReference type="ARBA" id="ARBA00022692"/>
    </source>
</evidence>
<evidence type="ECO:0000256" key="3">
    <source>
        <dbReference type="ARBA" id="ARBA00022448"/>
    </source>
</evidence>
<feature type="region of interest" description="Disordered" evidence="10">
    <location>
        <begin position="79"/>
        <end position="108"/>
    </location>
</feature>
<evidence type="ECO:0000256" key="6">
    <source>
        <dbReference type="ARBA" id="ARBA00022946"/>
    </source>
</evidence>
<dbReference type="GO" id="GO:0016020">
    <property type="term" value="C:membrane"/>
    <property type="evidence" value="ECO:0007669"/>
    <property type="project" value="UniProtKB-SubCell"/>
</dbReference>
<comment type="caution">
    <text evidence="12">The sequence shown here is derived from an EMBL/GenBank/DDBJ whole genome shotgun (WGS) entry which is preliminary data.</text>
</comment>
<evidence type="ECO:0000256" key="11">
    <source>
        <dbReference type="SAM" id="Phobius"/>
    </source>
</evidence>
<protein>
    <submittedName>
        <fullName evidence="12">Magnesium (Mg) transporter 10</fullName>
    </submittedName>
</protein>
<dbReference type="InterPro" id="IPR039204">
    <property type="entry name" value="MRS2-like"/>
</dbReference>
<dbReference type="Pfam" id="PF22099">
    <property type="entry name" value="MRS2-like"/>
    <property type="match status" value="1"/>
</dbReference>
<evidence type="ECO:0000256" key="9">
    <source>
        <dbReference type="ARBA" id="ARBA00023136"/>
    </source>
</evidence>
<keyword evidence="9 11" id="KW-0472">Membrane</keyword>
<keyword evidence="6" id="KW-0809">Transit peptide</keyword>
<comment type="similarity">
    <text evidence="2">Belongs to the CorA metal ion transporter (MIT) (TC 1.A.35.5) family.</text>
</comment>
<keyword evidence="3" id="KW-0813">Transport</keyword>
<keyword evidence="7 11" id="KW-1133">Transmembrane helix</keyword>
<evidence type="ECO:0000256" key="10">
    <source>
        <dbReference type="SAM" id="MobiDB-lite"/>
    </source>
</evidence>